<reference evidence="2" key="1">
    <citation type="submission" date="2021-06" db="EMBL/GenBank/DDBJ databases">
        <authorList>
            <person name="Hodson N. C."/>
            <person name="Mongue J. A."/>
            <person name="Jaron S. K."/>
        </authorList>
    </citation>
    <scope>NUCLEOTIDE SEQUENCE</scope>
</reference>
<keyword evidence="3" id="KW-1185">Reference proteome</keyword>
<sequence>MQLYLRNKYLLMKHYQQIKANSALPSIWGLYACTEVATLNFANEDQFKDWKSSLQATNSCKYIKSPSKKNTQLYICHRSGVYEAKQDRPREIKKLRTVKSSEKECYPPLLDQSDKALRNRAADVVSEFPEPWKASKPHENTGTNWTANLMANHLRYVPERGLGPNGGGRTTIVRHPPNFVIRQPGMDIDTRLDSDVMTSIGKGTVSEGRLGPVNYLGGISFHSGGFFQGVPIPDWRDLKREKKKLGRDDEMVKQHAKVYVDSESTCVLSSALQSSQTTSSSTRSSISQNRRYFRKQIDWWASDASYPYVDPRDLTTKARETTTDPRSFINAEEIEELPEEVDAISLESDLHLPDESQSVHIEVSKQEKRRLDQTR</sequence>
<name>A0A8J2PT85_9HEXA</name>
<accession>A0A8J2PT85</accession>
<evidence type="ECO:0000313" key="3">
    <source>
        <dbReference type="Proteomes" id="UP000708208"/>
    </source>
</evidence>
<dbReference type="AlphaFoldDB" id="A0A8J2PT85"/>
<dbReference type="PROSITE" id="PS51257">
    <property type="entry name" value="PROKAR_LIPOPROTEIN"/>
    <property type="match status" value="1"/>
</dbReference>
<protein>
    <submittedName>
        <fullName evidence="2">Uncharacterized protein</fullName>
    </submittedName>
</protein>
<gene>
    <name evidence="2" type="ORF">AFUS01_LOCUS32229</name>
</gene>
<comment type="caution">
    <text evidence="2">The sequence shown here is derived from an EMBL/GenBank/DDBJ whole genome shotgun (WGS) entry which is preliminary data.</text>
</comment>
<evidence type="ECO:0000313" key="2">
    <source>
        <dbReference type="EMBL" id="CAG7821925.1"/>
    </source>
</evidence>
<dbReference type="PANTHER" id="PTHR33936">
    <property type="entry name" value="PROTEIN CBG17840"/>
    <property type="match status" value="1"/>
</dbReference>
<dbReference type="PANTHER" id="PTHR33936:SF24">
    <property type="entry name" value="C2H2-TYPE DOMAIN-CONTAINING PROTEIN"/>
    <property type="match status" value="1"/>
</dbReference>
<feature type="region of interest" description="Disordered" evidence="1">
    <location>
        <begin position="352"/>
        <end position="375"/>
    </location>
</feature>
<proteinExistence type="predicted"/>
<evidence type="ECO:0000256" key="1">
    <source>
        <dbReference type="SAM" id="MobiDB-lite"/>
    </source>
</evidence>
<organism evidence="2 3">
    <name type="scientific">Allacma fusca</name>
    <dbReference type="NCBI Taxonomy" id="39272"/>
    <lineage>
        <taxon>Eukaryota</taxon>
        <taxon>Metazoa</taxon>
        <taxon>Ecdysozoa</taxon>
        <taxon>Arthropoda</taxon>
        <taxon>Hexapoda</taxon>
        <taxon>Collembola</taxon>
        <taxon>Symphypleona</taxon>
        <taxon>Sminthuridae</taxon>
        <taxon>Allacma</taxon>
    </lineage>
</organism>
<feature type="compositionally biased region" description="Basic and acidic residues" evidence="1">
    <location>
        <begin position="362"/>
        <end position="375"/>
    </location>
</feature>
<dbReference type="InterPro" id="IPR052797">
    <property type="entry name" value="RegFact_GeneExpr_CellDeath"/>
</dbReference>
<dbReference type="EMBL" id="CAJVCH010524867">
    <property type="protein sequence ID" value="CAG7821925.1"/>
    <property type="molecule type" value="Genomic_DNA"/>
</dbReference>
<dbReference type="Proteomes" id="UP000708208">
    <property type="component" value="Unassembled WGS sequence"/>
</dbReference>